<name>A0AAE0MX20_9PEZI</name>
<dbReference type="Proteomes" id="UP001278500">
    <property type="component" value="Unassembled WGS sequence"/>
</dbReference>
<dbReference type="GeneID" id="87868424"/>
<dbReference type="RefSeq" id="XP_062687496.1">
    <property type="nucleotide sequence ID" value="XM_062831270.1"/>
</dbReference>
<dbReference type="AlphaFoldDB" id="A0AAE0MX20"/>
<evidence type="ECO:0000313" key="2">
    <source>
        <dbReference type="Proteomes" id="UP001278500"/>
    </source>
</evidence>
<sequence>MTREETNNMFAGKDTEESPVMVSAALGDHFAQALKDLARYGMSHPSLPFLHTNIPMGHGGNVGIPNGQAAQTEALVDRHLISHLSLRLASLSVGFGCVTASRIPHAPHHFLAPVAVRLAYAKMPPWICRNSDAYRGPAEARLIISGEIQDLMLPRPRVKSDSWTTFQSLERAVLRTGRLAESIAAASVSVGFQTRIRHGGKADFTITDLMPEWQRKALPTRHNHITQVHASALGHEGLEPYTQHLTLRKSLLSR</sequence>
<gene>
    <name evidence="1" type="ORF">B0H65DRAFT_68014</name>
</gene>
<comment type="caution">
    <text evidence="1">The sequence shown here is derived from an EMBL/GenBank/DDBJ whole genome shotgun (WGS) entry which is preliminary data.</text>
</comment>
<organism evidence="1 2">
    <name type="scientific">Neurospora tetraspora</name>
    <dbReference type="NCBI Taxonomy" id="94610"/>
    <lineage>
        <taxon>Eukaryota</taxon>
        <taxon>Fungi</taxon>
        <taxon>Dikarya</taxon>
        <taxon>Ascomycota</taxon>
        <taxon>Pezizomycotina</taxon>
        <taxon>Sordariomycetes</taxon>
        <taxon>Sordariomycetidae</taxon>
        <taxon>Sordariales</taxon>
        <taxon>Sordariaceae</taxon>
        <taxon>Neurospora</taxon>
    </lineage>
</organism>
<protein>
    <submittedName>
        <fullName evidence="1">Uncharacterized protein</fullName>
    </submittedName>
</protein>
<evidence type="ECO:0000313" key="1">
    <source>
        <dbReference type="EMBL" id="KAK3356119.1"/>
    </source>
</evidence>
<reference evidence="1" key="2">
    <citation type="submission" date="2023-06" db="EMBL/GenBank/DDBJ databases">
        <authorList>
            <consortium name="Lawrence Berkeley National Laboratory"/>
            <person name="Haridas S."/>
            <person name="Hensen N."/>
            <person name="Bonometti L."/>
            <person name="Westerberg I."/>
            <person name="Brannstrom I.O."/>
            <person name="Guillou S."/>
            <person name="Cros-Aarteil S."/>
            <person name="Calhoun S."/>
            <person name="Kuo A."/>
            <person name="Mondo S."/>
            <person name="Pangilinan J."/>
            <person name="Riley R."/>
            <person name="Labutti K."/>
            <person name="Andreopoulos B."/>
            <person name="Lipzen A."/>
            <person name="Chen C."/>
            <person name="Yanf M."/>
            <person name="Daum C."/>
            <person name="Ng V."/>
            <person name="Clum A."/>
            <person name="Steindorff A."/>
            <person name="Ohm R."/>
            <person name="Martin F."/>
            <person name="Silar P."/>
            <person name="Natvig D."/>
            <person name="Lalanne C."/>
            <person name="Gautier V."/>
            <person name="Ament-Velasquez S.L."/>
            <person name="Kruys A."/>
            <person name="Hutchinson M.I."/>
            <person name="Powell A.J."/>
            <person name="Barry K."/>
            <person name="Miller A.N."/>
            <person name="Grigoriev I.V."/>
            <person name="Debuchy R."/>
            <person name="Gladieux P."/>
            <person name="Thoren M.H."/>
            <person name="Johannesson H."/>
        </authorList>
    </citation>
    <scope>NUCLEOTIDE SEQUENCE</scope>
    <source>
        <strain evidence="1">CBS 560.94</strain>
    </source>
</reference>
<proteinExistence type="predicted"/>
<reference evidence="1" key="1">
    <citation type="journal article" date="2023" name="Mol. Phylogenet. Evol.">
        <title>Genome-scale phylogeny and comparative genomics of the fungal order Sordariales.</title>
        <authorList>
            <person name="Hensen N."/>
            <person name="Bonometti L."/>
            <person name="Westerberg I."/>
            <person name="Brannstrom I.O."/>
            <person name="Guillou S."/>
            <person name="Cros-Aarteil S."/>
            <person name="Calhoun S."/>
            <person name="Haridas S."/>
            <person name="Kuo A."/>
            <person name="Mondo S."/>
            <person name="Pangilinan J."/>
            <person name="Riley R."/>
            <person name="LaButti K."/>
            <person name="Andreopoulos B."/>
            <person name="Lipzen A."/>
            <person name="Chen C."/>
            <person name="Yan M."/>
            <person name="Daum C."/>
            <person name="Ng V."/>
            <person name="Clum A."/>
            <person name="Steindorff A."/>
            <person name="Ohm R.A."/>
            <person name="Martin F."/>
            <person name="Silar P."/>
            <person name="Natvig D.O."/>
            <person name="Lalanne C."/>
            <person name="Gautier V."/>
            <person name="Ament-Velasquez S.L."/>
            <person name="Kruys A."/>
            <person name="Hutchinson M.I."/>
            <person name="Powell A.J."/>
            <person name="Barry K."/>
            <person name="Miller A.N."/>
            <person name="Grigoriev I.V."/>
            <person name="Debuchy R."/>
            <person name="Gladieux P."/>
            <person name="Hiltunen Thoren M."/>
            <person name="Johannesson H."/>
        </authorList>
    </citation>
    <scope>NUCLEOTIDE SEQUENCE</scope>
    <source>
        <strain evidence="1">CBS 560.94</strain>
    </source>
</reference>
<dbReference type="EMBL" id="JAUEPP010000001">
    <property type="protein sequence ID" value="KAK3356119.1"/>
    <property type="molecule type" value="Genomic_DNA"/>
</dbReference>
<accession>A0AAE0MX20</accession>
<keyword evidence="2" id="KW-1185">Reference proteome</keyword>